<dbReference type="SUPFAM" id="SSF48295">
    <property type="entry name" value="TrpR-like"/>
    <property type="match status" value="1"/>
</dbReference>
<reference evidence="15" key="1">
    <citation type="submission" date="2017-09" db="EMBL/GenBank/DDBJ databases">
        <title>Depth-based differentiation of microbial function through sediment-hosted aquifers and enrichment of novel symbionts in the deep terrestrial subsurface.</title>
        <authorList>
            <person name="Probst A.J."/>
            <person name="Ladd B."/>
            <person name="Jarett J.K."/>
            <person name="Geller-Mcgrath D.E."/>
            <person name="Sieber C.M.K."/>
            <person name="Emerson J.B."/>
            <person name="Anantharaman K."/>
            <person name="Thomas B.C."/>
            <person name="Malmstrom R."/>
            <person name="Stieglmeier M."/>
            <person name="Klingl A."/>
            <person name="Woyke T."/>
            <person name="Ryan C.M."/>
            <person name="Banfield J.F."/>
        </authorList>
    </citation>
    <scope>NUCLEOTIDE SEQUENCE [LARGE SCALE GENOMIC DNA]</scope>
</reference>
<dbReference type="InterPro" id="IPR010921">
    <property type="entry name" value="Trp_repressor/repl_initiator"/>
</dbReference>
<evidence type="ECO:0000259" key="13">
    <source>
        <dbReference type="SMART" id="SM00760"/>
    </source>
</evidence>
<keyword evidence="5 8" id="KW-0067">ATP-binding</keyword>
<feature type="binding site" evidence="8">
    <location>
        <position position="163"/>
    </location>
    <ligand>
        <name>ATP</name>
        <dbReference type="ChEBI" id="CHEBI:30616"/>
    </ligand>
</feature>
<comment type="function">
    <text evidence="8 10">Plays an essential role in the initiation and regulation of chromosomal replication. ATP-DnaA binds to the origin of replication (oriC) to initiate formation of the DNA replication initiation complex once per cell cycle. Binds the DnaA box (a 9 base pair repeat at the origin) and separates the double-stranded (ds)DNA. Forms a right-handed helical filament on oriC DNA; dsDNA binds to the exterior of the filament while single-stranded (ss)DNA is stabiized in the filament's interior. The ATP-DnaA-oriC complex binds and stabilizes one strand of the AT-rich DNA unwinding element (DUE), permitting loading of DNA polymerase. After initiation quickly degrades to an ADP-DnaA complex that is not apt for DNA replication. Binds acidic phospholipids.</text>
</comment>
<evidence type="ECO:0000256" key="10">
    <source>
        <dbReference type="RuleBase" id="RU000577"/>
    </source>
</evidence>
<protein>
    <recommendedName>
        <fullName evidence="8 9">Chromosomal replication initiator protein DnaA</fullName>
    </recommendedName>
</protein>
<evidence type="ECO:0000256" key="7">
    <source>
        <dbReference type="ARBA" id="ARBA00023125"/>
    </source>
</evidence>
<dbReference type="GO" id="GO:0005886">
    <property type="term" value="C:plasma membrane"/>
    <property type="evidence" value="ECO:0007669"/>
    <property type="project" value="TreeGrafter"/>
</dbReference>
<dbReference type="Gene3D" id="3.40.50.300">
    <property type="entry name" value="P-loop containing nucleotide triphosphate hydrolases"/>
    <property type="match status" value="1"/>
</dbReference>
<dbReference type="InterPro" id="IPR013159">
    <property type="entry name" value="DnaA_C"/>
</dbReference>
<dbReference type="FunFam" id="3.40.50.300:FF:000668">
    <property type="entry name" value="Chromosomal replication initiator protein DnaA"/>
    <property type="match status" value="1"/>
</dbReference>
<dbReference type="Gene3D" id="1.10.8.60">
    <property type="match status" value="1"/>
</dbReference>
<evidence type="ECO:0000256" key="6">
    <source>
        <dbReference type="ARBA" id="ARBA00023121"/>
    </source>
</evidence>
<dbReference type="CDD" id="cd00009">
    <property type="entry name" value="AAA"/>
    <property type="match status" value="1"/>
</dbReference>
<evidence type="ECO:0000256" key="3">
    <source>
        <dbReference type="ARBA" id="ARBA00022705"/>
    </source>
</evidence>
<feature type="region of interest" description="Domain III, AAA+ region" evidence="8">
    <location>
        <begin position="116"/>
        <end position="332"/>
    </location>
</feature>
<gene>
    <name evidence="8" type="primary">dnaA</name>
    <name evidence="14" type="ORF">COU02_01035</name>
</gene>
<evidence type="ECO:0000256" key="9">
    <source>
        <dbReference type="NCBIfam" id="TIGR00362"/>
    </source>
</evidence>
<dbReference type="PANTHER" id="PTHR30050">
    <property type="entry name" value="CHROMOSOMAL REPLICATION INITIATOR PROTEIN DNAA"/>
    <property type="match status" value="1"/>
</dbReference>
<dbReference type="NCBIfam" id="TIGR00362">
    <property type="entry name" value="DnaA"/>
    <property type="match status" value="1"/>
</dbReference>
<comment type="domain">
    <text evidence="8">Domain I is involved in oligomerization and binding regulators, domain II is flexibile and of varying length in different bacteria, domain III forms the AAA+ region, while domain IV binds dsDNA.</text>
</comment>
<evidence type="ECO:0000256" key="1">
    <source>
        <dbReference type="ARBA" id="ARBA00006583"/>
    </source>
</evidence>
<dbReference type="InterPro" id="IPR038454">
    <property type="entry name" value="DnaA_N_sf"/>
</dbReference>
<feature type="binding site" evidence="8">
    <location>
        <position position="162"/>
    </location>
    <ligand>
        <name>ATP</name>
        <dbReference type="ChEBI" id="CHEBI:30616"/>
    </ligand>
</feature>
<dbReference type="HAMAP" id="MF_00377">
    <property type="entry name" value="DnaA_bact"/>
    <property type="match status" value="1"/>
</dbReference>
<dbReference type="EMBL" id="PFAU01000026">
    <property type="protein sequence ID" value="PIR91154.1"/>
    <property type="molecule type" value="Genomic_DNA"/>
</dbReference>
<comment type="caution">
    <text evidence="14">The sequence shown here is derived from an EMBL/GenBank/DDBJ whole genome shotgun (WGS) entry which is preliminary data.</text>
</comment>
<dbReference type="GO" id="GO:0006270">
    <property type="term" value="P:DNA replication initiation"/>
    <property type="evidence" value="ECO:0007669"/>
    <property type="project" value="UniProtKB-UniRule"/>
</dbReference>
<comment type="caution">
    <text evidence="8">Lacks conserved residue(s) required for the propagation of feature annotation.</text>
</comment>
<dbReference type="GO" id="GO:0008289">
    <property type="term" value="F:lipid binding"/>
    <property type="evidence" value="ECO:0007669"/>
    <property type="project" value="UniProtKB-KW"/>
</dbReference>
<dbReference type="Gene3D" id="3.30.300.180">
    <property type="match status" value="1"/>
</dbReference>
<dbReference type="GO" id="GO:0005524">
    <property type="term" value="F:ATP binding"/>
    <property type="evidence" value="ECO:0007669"/>
    <property type="project" value="UniProtKB-UniRule"/>
</dbReference>
<keyword evidence="6 8" id="KW-0446">Lipid-binding</keyword>
<dbReference type="SMART" id="SM00382">
    <property type="entry name" value="AAA"/>
    <property type="match status" value="1"/>
</dbReference>
<dbReference type="InterPro" id="IPR027417">
    <property type="entry name" value="P-loop_NTPase"/>
</dbReference>
<feature type="binding site" evidence="8">
    <location>
        <position position="164"/>
    </location>
    <ligand>
        <name>ATP</name>
        <dbReference type="ChEBI" id="CHEBI:30616"/>
    </ligand>
</feature>
<dbReference type="InterPro" id="IPR013317">
    <property type="entry name" value="DnaA_dom"/>
</dbReference>
<evidence type="ECO:0000256" key="8">
    <source>
        <dbReference type="HAMAP-Rule" id="MF_00377"/>
    </source>
</evidence>
<dbReference type="SMART" id="SM00760">
    <property type="entry name" value="Bac_DnaA_C"/>
    <property type="match status" value="1"/>
</dbReference>
<dbReference type="InterPro" id="IPR001957">
    <property type="entry name" value="Chromosome_initiator_DnaA"/>
</dbReference>
<accession>A0A2H0UWB1</accession>
<comment type="subcellular location">
    <subcellularLocation>
        <location evidence="8">Cytoplasm</location>
    </subcellularLocation>
</comment>
<proteinExistence type="inferred from homology"/>
<keyword evidence="3 8" id="KW-0235">DNA replication</keyword>
<name>A0A2H0UWB1_9BACT</name>
<dbReference type="Gene3D" id="1.10.1750.10">
    <property type="match status" value="1"/>
</dbReference>
<dbReference type="Pfam" id="PF08299">
    <property type="entry name" value="Bac_DnaA_C"/>
    <property type="match status" value="1"/>
</dbReference>
<dbReference type="GO" id="GO:0003688">
    <property type="term" value="F:DNA replication origin binding"/>
    <property type="evidence" value="ECO:0007669"/>
    <property type="project" value="UniProtKB-UniRule"/>
</dbReference>
<dbReference type="SUPFAM" id="SSF52540">
    <property type="entry name" value="P-loop containing nucleoside triphosphate hydrolases"/>
    <property type="match status" value="1"/>
</dbReference>
<evidence type="ECO:0000259" key="12">
    <source>
        <dbReference type="SMART" id="SM00382"/>
    </source>
</evidence>
<dbReference type="InterPro" id="IPR003593">
    <property type="entry name" value="AAA+_ATPase"/>
</dbReference>
<dbReference type="AlphaFoldDB" id="A0A2H0UWB1"/>
<feature type="region of interest" description="Domain I, interacts with DnaA modulators" evidence="8">
    <location>
        <begin position="1"/>
        <end position="99"/>
    </location>
</feature>
<dbReference type="InterPro" id="IPR020591">
    <property type="entry name" value="Chromosome_initiator_DnaA-like"/>
</dbReference>
<evidence type="ECO:0000256" key="5">
    <source>
        <dbReference type="ARBA" id="ARBA00022840"/>
    </source>
</evidence>
<organism evidence="14 15">
    <name type="scientific">bacterium (Candidatus Gribaldobacteria) CG10_big_fil_rev_8_21_14_0_10_37_46</name>
    <dbReference type="NCBI Taxonomy" id="2014276"/>
    <lineage>
        <taxon>Bacteria</taxon>
        <taxon>Candidatus Gribaldobacteria</taxon>
    </lineage>
</organism>
<feature type="binding site" evidence="8">
    <location>
        <position position="160"/>
    </location>
    <ligand>
        <name>ATP</name>
        <dbReference type="ChEBI" id="CHEBI:30616"/>
    </ligand>
</feature>
<dbReference type="CDD" id="cd06571">
    <property type="entry name" value="Bac_DnaA_C"/>
    <property type="match status" value="1"/>
</dbReference>
<comment type="subunit">
    <text evidence="8">Oligomerizes as a right-handed, spiral filament on DNA at oriC.</text>
</comment>
<keyword evidence="4 8" id="KW-0547">Nucleotide-binding</keyword>
<evidence type="ECO:0000256" key="4">
    <source>
        <dbReference type="ARBA" id="ARBA00022741"/>
    </source>
</evidence>
<keyword evidence="2 8" id="KW-0963">Cytoplasm</keyword>
<evidence type="ECO:0000256" key="11">
    <source>
        <dbReference type="RuleBase" id="RU004227"/>
    </source>
</evidence>
<dbReference type="PRINTS" id="PR00051">
    <property type="entry name" value="DNAA"/>
</dbReference>
<keyword evidence="7 8" id="KW-0238">DNA-binding</keyword>
<feature type="region of interest" description="Domain IV, binds dsDNA" evidence="8">
    <location>
        <begin position="333"/>
        <end position="455"/>
    </location>
</feature>
<dbReference type="Proteomes" id="UP000230882">
    <property type="component" value="Unassembled WGS sequence"/>
</dbReference>
<evidence type="ECO:0000313" key="15">
    <source>
        <dbReference type="Proteomes" id="UP000230882"/>
    </source>
</evidence>
<comment type="similarity">
    <text evidence="1 8 11">Belongs to the DnaA family.</text>
</comment>
<dbReference type="InterPro" id="IPR024633">
    <property type="entry name" value="DnaA_N_dom"/>
</dbReference>
<feature type="domain" description="AAA+ ATPase" evidence="12">
    <location>
        <begin position="149"/>
        <end position="281"/>
    </location>
</feature>
<dbReference type="GO" id="GO:0005737">
    <property type="term" value="C:cytoplasm"/>
    <property type="evidence" value="ECO:0007669"/>
    <property type="project" value="UniProtKB-SubCell"/>
</dbReference>
<sequence length="455" mass="52379">MNNEELWQAVLAQIQFGVSRANFATWFRNTKIISKKDGEVMISVPNSFSKEWLSNKYQNTILKILRNLDEGIKMIDYTVQLEKPSKTKSKSTSKRQEELEISQLSFNEFKINQETSLNPIYRFDNFVIGSFNELAHAAAWAVSGNPGFVYNPLFIYGGVGLGKTHLLEAVGNRIVENLPKKNVKYVPAERFTSEIVRAIREHEIENLKMKLREIDILIMDDIQFLAGKEKTQEEFFHIFNTLREANKQIILSSDRPPKAIPALEERLRSRLEGGMIADIGLPDFETRMAILRAKCEEKGIELNSDVLEYIVSNIQRNIRELEGALNRLLIFKKLNNTSPDLNITKKLLRNLINFPARSTTYKKIVQAVTQFYDLKGGDLLILTRRKEIVKPRQIAMYLLRSELKESYPSIGRKFGGKDHTTAIYACEKISKELENNENLINEIGLIRQRIYSESL</sequence>
<dbReference type="Pfam" id="PF00308">
    <property type="entry name" value="Bac_DnaA"/>
    <property type="match status" value="1"/>
</dbReference>
<feature type="domain" description="Chromosomal replication initiator DnaA C-terminal" evidence="13">
    <location>
        <begin position="360"/>
        <end position="429"/>
    </location>
</feature>
<evidence type="ECO:0000256" key="2">
    <source>
        <dbReference type="ARBA" id="ARBA00022490"/>
    </source>
</evidence>
<dbReference type="Pfam" id="PF11638">
    <property type="entry name" value="DnaA_N"/>
    <property type="match status" value="1"/>
</dbReference>
<evidence type="ECO:0000313" key="14">
    <source>
        <dbReference type="EMBL" id="PIR91154.1"/>
    </source>
</evidence>
<dbReference type="PANTHER" id="PTHR30050:SF2">
    <property type="entry name" value="CHROMOSOMAL REPLICATION INITIATOR PROTEIN DNAA"/>
    <property type="match status" value="1"/>
</dbReference>
<dbReference type="GO" id="GO:0006275">
    <property type="term" value="P:regulation of DNA replication"/>
    <property type="evidence" value="ECO:0007669"/>
    <property type="project" value="UniProtKB-UniRule"/>
</dbReference>